<organism evidence="3 4">
    <name type="scientific">Henriciella mobilis</name>
    <dbReference type="NCBI Taxonomy" id="2305467"/>
    <lineage>
        <taxon>Bacteria</taxon>
        <taxon>Pseudomonadati</taxon>
        <taxon>Pseudomonadota</taxon>
        <taxon>Alphaproteobacteria</taxon>
        <taxon>Hyphomonadales</taxon>
        <taxon>Hyphomonadaceae</taxon>
        <taxon>Henriciella</taxon>
    </lineage>
</organism>
<feature type="compositionally biased region" description="Polar residues" evidence="1">
    <location>
        <begin position="488"/>
        <end position="502"/>
    </location>
</feature>
<dbReference type="EMBL" id="QWFX01000005">
    <property type="protein sequence ID" value="RIJ32318.1"/>
    <property type="molecule type" value="Genomic_DNA"/>
</dbReference>
<evidence type="ECO:0000256" key="1">
    <source>
        <dbReference type="SAM" id="MobiDB-lite"/>
    </source>
</evidence>
<dbReference type="AlphaFoldDB" id="A0A399RM79"/>
<keyword evidence="2" id="KW-0812">Transmembrane</keyword>
<accession>A0A399RM79</accession>
<feature type="transmembrane region" description="Helical" evidence="2">
    <location>
        <begin position="396"/>
        <end position="415"/>
    </location>
</feature>
<keyword evidence="2" id="KW-1133">Transmembrane helix</keyword>
<proteinExistence type="predicted"/>
<sequence length="502" mass="55585">MTPTGDAAKSPKFLLDPERLTLAGILLAVGAFVAFVFWPGSVGWDFNTTIYETWSWTFSGHQPPSAALAIRLISLGAPSPEVLNLVKVSVYFISFIVLVLNRSLGRLAIYAAFIVALSPIFLYSAPLLRNNHFELCFMLMAVAFGSYRNHALFTFIAFVALLISLMFSSYLNPAVGALLVGFWVWHYPRWPWLRTALFSALSLILMGLAWAAVSLFTPSVDRSSTMYVSALNGIGGLVQNGQSSCLTEDVVRGVDASPDDVLRSYDYPNITPVIWTHPTGLQPPHVLSEETRNEVIDCWKKMIFGNIPGFVVERTEMLSHTFASRGLEPQFAFLETDEGLKANPKWDEAPYNPASDVIVDYGKWGQIFRLDSFPVYFFVWLGLSLLLFIRSRSEWLFVLLQAVIIVGFCLPNLLASQAPGFRYYLTAAFACSILSVFNLEKLSRLQWRRSQNVIRSVVSLPVVWIDKVAPDPEAPPRSGTPTAVAESGVTTPTADPAGTQTS</sequence>
<evidence type="ECO:0000313" key="3">
    <source>
        <dbReference type="EMBL" id="RIJ32318.1"/>
    </source>
</evidence>
<feature type="region of interest" description="Disordered" evidence="1">
    <location>
        <begin position="470"/>
        <end position="502"/>
    </location>
</feature>
<gene>
    <name evidence="3" type="ORF">D1223_00165</name>
</gene>
<feature type="transmembrane region" description="Helical" evidence="2">
    <location>
        <begin position="107"/>
        <end position="125"/>
    </location>
</feature>
<feature type="transmembrane region" description="Helical" evidence="2">
    <location>
        <begin position="421"/>
        <end position="439"/>
    </location>
</feature>
<name>A0A399RM79_9PROT</name>
<feature type="transmembrane region" description="Helical" evidence="2">
    <location>
        <begin position="82"/>
        <end position="100"/>
    </location>
</feature>
<comment type="caution">
    <text evidence="3">The sequence shown here is derived from an EMBL/GenBank/DDBJ whole genome shotgun (WGS) entry which is preliminary data.</text>
</comment>
<feature type="transmembrane region" description="Helical" evidence="2">
    <location>
        <begin position="373"/>
        <end position="389"/>
    </location>
</feature>
<protein>
    <submittedName>
        <fullName evidence="3">Uncharacterized protein</fullName>
    </submittedName>
</protein>
<keyword evidence="2" id="KW-0472">Membrane</keyword>
<dbReference type="RefSeq" id="WP_119374399.1">
    <property type="nucleotide sequence ID" value="NZ_QWFX01000005.1"/>
</dbReference>
<feature type="transmembrane region" description="Helical" evidence="2">
    <location>
        <begin position="152"/>
        <end position="185"/>
    </location>
</feature>
<dbReference type="Proteomes" id="UP000266385">
    <property type="component" value="Unassembled WGS sequence"/>
</dbReference>
<evidence type="ECO:0000313" key="4">
    <source>
        <dbReference type="Proteomes" id="UP000266385"/>
    </source>
</evidence>
<keyword evidence="4" id="KW-1185">Reference proteome</keyword>
<evidence type="ECO:0000256" key="2">
    <source>
        <dbReference type="SAM" id="Phobius"/>
    </source>
</evidence>
<reference evidence="3 4" key="1">
    <citation type="submission" date="2018-08" db="EMBL/GenBank/DDBJ databases">
        <title>Henriciella mobilis sp. nov., isolated from seawater.</title>
        <authorList>
            <person name="Cheng H."/>
            <person name="Wu Y.-H."/>
            <person name="Xu X.-W."/>
            <person name="Guo L.-L."/>
        </authorList>
    </citation>
    <scope>NUCLEOTIDE SEQUENCE [LARGE SCALE GENOMIC DNA]</scope>
    <source>
        <strain evidence="3 4">JN25</strain>
    </source>
</reference>
<feature type="transmembrane region" description="Helical" evidence="2">
    <location>
        <begin position="20"/>
        <end position="38"/>
    </location>
</feature>
<feature type="transmembrane region" description="Helical" evidence="2">
    <location>
        <begin position="197"/>
        <end position="217"/>
    </location>
</feature>